<organism evidence="1">
    <name type="scientific">freshwater metagenome</name>
    <dbReference type="NCBI Taxonomy" id="449393"/>
    <lineage>
        <taxon>unclassified sequences</taxon>
        <taxon>metagenomes</taxon>
        <taxon>ecological metagenomes</taxon>
    </lineage>
</organism>
<proteinExistence type="predicted"/>
<dbReference type="EMBL" id="CAEZZY010000160">
    <property type="protein sequence ID" value="CAB4787182.1"/>
    <property type="molecule type" value="Genomic_DNA"/>
</dbReference>
<gene>
    <name evidence="1" type="ORF">UFOPK2928_01153</name>
</gene>
<accession>A0A6J6WQV5</accession>
<protein>
    <submittedName>
        <fullName evidence="1">Unannotated protein</fullName>
    </submittedName>
</protein>
<sequence length="92" mass="9899">MGSVLTTVGAAKYAQRICSALGKVKVEEVSQVAKIPRAPFWRVTSYPTTAIGPPDSSIVENFQAAGLNPVRRATRIAPAVASFRWLIVKIES</sequence>
<evidence type="ECO:0000313" key="1">
    <source>
        <dbReference type="EMBL" id="CAB4787182.1"/>
    </source>
</evidence>
<dbReference type="AlphaFoldDB" id="A0A6J6WQV5"/>
<reference evidence="1" key="1">
    <citation type="submission" date="2020-05" db="EMBL/GenBank/DDBJ databases">
        <authorList>
            <person name="Chiriac C."/>
            <person name="Salcher M."/>
            <person name="Ghai R."/>
            <person name="Kavagutti S V."/>
        </authorList>
    </citation>
    <scope>NUCLEOTIDE SEQUENCE</scope>
</reference>
<name>A0A6J6WQV5_9ZZZZ</name>